<gene>
    <name evidence="4" type="ORF">PIIN_01993</name>
</gene>
<name>G4T9X3_SERID</name>
<accession>G4T9X3</accession>
<keyword evidence="5" id="KW-1185">Reference proteome</keyword>
<evidence type="ECO:0000256" key="1">
    <source>
        <dbReference type="PROSITE-ProRule" id="PRU00723"/>
    </source>
</evidence>
<dbReference type="PROSITE" id="PS50103">
    <property type="entry name" value="ZF_C3H1"/>
    <property type="match status" value="1"/>
</dbReference>
<evidence type="ECO:0000313" key="4">
    <source>
        <dbReference type="EMBL" id="CCA68126.1"/>
    </source>
</evidence>
<dbReference type="Gene3D" id="4.10.1000.10">
    <property type="entry name" value="Zinc finger, CCCH-type"/>
    <property type="match status" value="1"/>
</dbReference>
<reference evidence="4 5" key="1">
    <citation type="journal article" date="2011" name="PLoS Pathog.">
        <title>Endophytic Life Strategies Decoded by Genome and Transcriptome Analyses of the Mutualistic Root Symbiont Piriformospora indica.</title>
        <authorList>
            <person name="Zuccaro A."/>
            <person name="Lahrmann U."/>
            <person name="Guldener U."/>
            <person name="Langen G."/>
            <person name="Pfiffi S."/>
            <person name="Biedenkopf D."/>
            <person name="Wong P."/>
            <person name="Samans B."/>
            <person name="Grimm C."/>
            <person name="Basiewicz M."/>
            <person name="Murat C."/>
            <person name="Martin F."/>
            <person name="Kogel K.H."/>
        </authorList>
    </citation>
    <scope>NUCLEOTIDE SEQUENCE [LARGE SCALE GENOMIC DNA]</scope>
    <source>
        <strain evidence="4 5">DSM 11827</strain>
    </source>
</reference>
<dbReference type="Pfam" id="PF25540">
    <property type="entry name" value="DUF7923"/>
    <property type="match status" value="1"/>
</dbReference>
<organism evidence="4 5">
    <name type="scientific">Serendipita indica (strain DSM 11827)</name>
    <name type="common">Root endophyte fungus</name>
    <name type="synonym">Piriformospora indica</name>
    <dbReference type="NCBI Taxonomy" id="1109443"/>
    <lineage>
        <taxon>Eukaryota</taxon>
        <taxon>Fungi</taxon>
        <taxon>Dikarya</taxon>
        <taxon>Basidiomycota</taxon>
        <taxon>Agaricomycotina</taxon>
        <taxon>Agaricomycetes</taxon>
        <taxon>Sebacinales</taxon>
        <taxon>Serendipitaceae</taxon>
        <taxon>Serendipita</taxon>
    </lineage>
</organism>
<keyword evidence="2" id="KW-0175">Coiled coil</keyword>
<comment type="caution">
    <text evidence="4">The sequence shown here is derived from an EMBL/GenBank/DDBJ whole genome shotgun (WGS) entry which is preliminary data.</text>
</comment>
<feature type="domain" description="C3H1-type" evidence="3">
    <location>
        <begin position="341"/>
        <end position="368"/>
    </location>
</feature>
<keyword evidence="1" id="KW-0479">Metal-binding</keyword>
<feature type="coiled-coil region" evidence="2">
    <location>
        <begin position="31"/>
        <end position="93"/>
    </location>
</feature>
<dbReference type="eggNOG" id="ENOG502S3N6">
    <property type="taxonomic scope" value="Eukaryota"/>
</dbReference>
<dbReference type="HOGENOM" id="CLU_031811_1_0_1"/>
<keyword evidence="1" id="KW-0862">Zinc</keyword>
<dbReference type="OMA" id="HCHQIFL"/>
<evidence type="ECO:0000256" key="2">
    <source>
        <dbReference type="SAM" id="Coils"/>
    </source>
</evidence>
<dbReference type="PANTHER" id="PTHR37543">
    <property type="entry name" value="CCCH ZINC FINGER DNA BINDING PROTEIN (AFU_ORTHOLOGUE AFUA_5G12760)"/>
    <property type="match status" value="1"/>
</dbReference>
<feature type="zinc finger region" description="C3H1-type" evidence="1">
    <location>
        <begin position="341"/>
        <end position="368"/>
    </location>
</feature>
<dbReference type="InParanoid" id="G4T9X3"/>
<dbReference type="GO" id="GO:0008270">
    <property type="term" value="F:zinc ion binding"/>
    <property type="evidence" value="ECO:0007669"/>
    <property type="project" value="UniProtKB-KW"/>
</dbReference>
<sequence>MDPGIQMHHVESGGDPLAQWNISVNAIDVLIRKLVQENAELKAKIEDQEFQNYTLTTALSTTRSSFREKESLAKSLEVKLEEIQREVTISNARSQAERNLVMTLIDGDGYIFDRELLTRGEDGGRDAAKILSNGVMKHLSKEANRPASPDLWTMIFLSKDKLEAVLSRSSTCTAEQFRLFIKGFSQAQSLFSFVEVGPSKEAADHKIKEHLSKFIGNPKIFRVILGVDHDNGYSSAISSAMTNDPDQRLVLLQAHPDIARDIAALNLPMFSIDTLFKVDKLTTQAPSPPTSVPTQVAIVAGSYAAVAGPPKSPPASVAVTIKKITYSPEKNTIGWTKGAIKRNPPPCNAHYLIGYCNSPDCKYGHNYELSHAELSQLALGAKQQPCHYANDNQTCWVENCIYGHECPRGRNCTYLSRKTCKFIGKGMHD</sequence>
<dbReference type="STRING" id="1109443.G4T9X3"/>
<dbReference type="InterPro" id="IPR057683">
    <property type="entry name" value="DUF7923"/>
</dbReference>
<dbReference type="EMBL" id="CAFZ01000026">
    <property type="protein sequence ID" value="CCA68126.1"/>
    <property type="molecule type" value="Genomic_DNA"/>
</dbReference>
<dbReference type="InterPro" id="IPR000571">
    <property type="entry name" value="Znf_CCCH"/>
</dbReference>
<dbReference type="Pfam" id="PF25543">
    <property type="entry name" value="zf-CCCH_tandem"/>
    <property type="match status" value="1"/>
</dbReference>
<dbReference type="InterPro" id="IPR057654">
    <property type="entry name" value="Znf-CCCH_tandem"/>
</dbReference>
<dbReference type="OrthoDB" id="2270193at2759"/>
<evidence type="ECO:0000313" key="5">
    <source>
        <dbReference type="Proteomes" id="UP000007148"/>
    </source>
</evidence>
<protein>
    <recommendedName>
        <fullName evidence="3">C3H1-type domain-containing protein</fullName>
    </recommendedName>
</protein>
<keyword evidence="1" id="KW-0863">Zinc-finger</keyword>
<dbReference type="PANTHER" id="PTHR37543:SF1">
    <property type="entry name" value="CCCH ZINC FINGER DNA BINDING PROTEIN (AFU_ORTHOLOGUE AFUA_5G12760)"/>
    <property type="match status" value="1"/>
</dbReference>
<dbReference type="AlphaFoldDB" id="G4T9X3"/>
<proteinExistence type="predicted"/>
<evidence type="ECO:0000259" key="3">
    <source>
        <dbReference type="PROSITE" id="PS50103"/>
    </source>
</evidence>
<dbReference type="Proteomes" id="UP000007148">
    <property type="component" value="Unassembled WGS sequence"/>
</dbReference>